<dbReference type="GO" id="GO:0016020">
    <property type="term" value="C:membrane"/>
    <property type="evidence" value="ECO:0007669"/>
    <property type="project" value="UniProtKB-SubCell"/>
</dbReference>
<accession>A0A2P6TVY4</accession>
<feature type="transmembrane region" description="Helical" evidence="5">
    <location>
        <begin position="72"/>
        <end position="99"/>
    </location>
</feature>
<evidence type="ECO:0000256" key="4">
    <source>
        <dbReference type="ARBA" id="ARBA00023136"/>
    </source>
</evidence>
<keyword evidence="3 5" id="KW-1133">Transmembrane helix</keyword>
<feature type="domain" description="VTT" evidence="6">
    <location>
        <begin position="90"/>
        <end position="210"/>
    </location>
</feature>
<evidence type="ECO:0000256" key="3">
    <source>
        <dbReference type="ARBA" id="ARBA00022989"/>
    </source>
</evidence>
<evidence type="ECO:0000256" key="5">
    <source>
        <dbReference type="SAM" id="Phobius"/>
    </source>
</evidence>
<keyword evidence="2 5" id="KW-0812">Transmembrane</keyword>
<proteinExistence type="predicted"/>
<dbReference type="Pfam" id="PF09335">
    <property type="entry name" value="VTT_dom"/>
    <property type="match status" value="1"/>
</dbReference>
<dbReference type="Proteomes" id="UP000239899">
    <property type="component" value="Unassembled WGS sequence"/>
</dbReference>
<keyword evidence="8" id="KW-1185">Reference proteome</keyword>
<organism evidence="7 8">
    <name type="scientific">Chlorella sorokiniana</name>
    <name type="common">Freshwater green alga</name>
    <dbReference type="NCBI Taxonomy" id="3076"/>
    <lineage>
        <taxon>Eukaryota</taxon>
        <taxon>Viridiplantae</taxon>
        <taxon>Chlorophyta</taxon>
        <taxon>core chlorophytes</taxon>
        <taxon>Trebouxiophyceae</taxon>
        <taxon>Chlorellales</taxon>
        <taxon>Chlorellaceae</taxon>
        <taxon>Chlorella clade</taxon>
        <taxon>Chlorella</taxon>
    </lineage>
</organism>
<dbReference type="OrthoDB" id="3364966at2759"/>
<reference evidence="7 8" key="1">
    <citation type="journal article" date="2018" name="Plant J.">
        <title>Genome sequences of Chlorella sorokiniana UTEX 1602 and Micractinium conductrix SAG 241.80: implications to maltose excretion by a green alga.</title>
        <authorList>
            <person name="Arriola M.B."/>
            <person name="Velmurugan N."/>
            <person name="Zhang Y."/>
            <person name="Plunkett M.H."/>
            <person name="Hondzo H."/>
            <person name="Barney B.M."/>
        </authorList>
    </citation>
    <scope>NUCLEOTIDE SEQUENCE [LARGE SCALE GENOMIC DNA]</scope>
    <source>
        <strain evidence="8">UTEX 1602</strain>
    </source>
</reference>
<dbReference type="InterPro" id="IPR032816">
    <property type="entry name" value="VTT_dom"/>
</dbReference>
<dbReference type="PANTHER" id="PTHR43220:SF7">
    <property type="entry name" value="SNARE ASSOCIATED GOLGI PROTEIN FAMILY"/>
    <property type="match status" value="1"/>
</dbReference>
<dbReference type="GO" id="GO:0000045">
    <property type="term" value="P:autophagosome assembly"/>
    <property type="evidence" value="ECO:0007669"/>
    <property type="project" value="TreeGrafter"/>
</dbReference>
<keyword evidence="4 5" id="KW-0472">Membrane</keyword>
<comment type="subcellular location">
    <subcellularLocation>
        <location evidence="1">Membrane</location>
        <topology evidence="1">Multi-pass membrane protein</topology>
    </subcellularLocation>
</comment>
<gene>
    <name evidence="7" type="ORF">C2E21_2942</name>
</gene>
<evidence type="ECO:0000256" key="2">
    <source>
        <dbReference type="ARBA" id="ARBA00022692"/>
    </source>
</evidence>
<comment type="caution">
    <text evidence="7">The sequence shown here is derived from an EMBL/GenBank/DDBJ whole genome shotgun (WGS) entry which is preliminary data.</text>
</comment>
<evidence type="ECO:0000259" key="6">
    <source>
        <dbReference type="Pfam" id="PF09335"/>
    </source>
</evidence>
<feature type="transmembrane region" description="Helical" evidence="5">
    <location>
        <begin position="222"/>
        <end position="243"/>
    </location>
</feature>
<protein>
    <submittedName>
        <fullName evidence="7">Membrane protein</fullName>
    </submittedName>
</protein>
<evidence type="ECO:0000313" key="8">
    <source>
        <dbReference type="Proteomes" id="UP000239899"/>
    </source>
</evidence>
<dbReference type="PANTHER" id="PTHR43220">
    <property type="match status" value="1"/>
</dbReference>
<dbReference type="AlphaFoldDB" id="A0A2P6TVY4"/>
<dbReference type="EMBL" id="LHPG02000005">
    <property type="protein sequence ID" value="PRW58225.1"/>
    <property type="molecule type" value="Genomic_DNA"/>
</dbReference>
<name>A0A2P6TVY4_CHLSO</name>
<evidence type="ECO:0000256" key="1">
    <source>
        <dbReference type="ARBA" id="ARBA00004141"/>
    </source>
</evidence>
<sequence length="259" mass="27329">MSAAQTSRLRSSLLVLAALLIAAGASSWALLRSLPPFEAGDLEVLRSFPPSSLQQLAAQRDVLKGYAAESPAAVAAGFCAAYLLMQSFAIPGTIFLSLLAGGLWGVWRGSALVAVVSTLGSCSCYCMSWAVGQPLAHALWPDRLDRYAAEVAARRRELLNYIIFLRVTPILPNTFINVASPIVGVPLAPFALGTLLGCLPNNFFAVNAGSHLSGLRSLSDLYSTKLVGLGVTVGVAALMPIYLQRRAARNGKQTNGKQA</sequence>
<dbReference type="STRING" id="3076.A0A2P6TVY4"/>
<evidence type="ECO:0000313" key="7">
    <source>
        <dbReference type="EMBL" id="PRW58225.1"/>
    </source>
</evidence>
<dbReference type="InterPro" id="IPR045014">
    <property type="entry name" value="TM41A/B"/>
</dbReference>